<dbReference type="Pfam" id="PF08281">
    <property type="entry name" value="Sigma70_r4_2"/>
    <property type="match status" value="1"/>
</dbReference>
<keyword evidence="3 6" id="KW-0731">Sigma factor</keyword>
<dbReference type="NCBIfam" id="TIGR02937">
    <property type="entry name" value="sigma70-ECF"/>
    <property type="match status" value="1"/>
</dbReference>
<dbReference type="AlphaFoldDB" id="A0A3B0BJ03"/>
<dbReference type="GO" id="GO:0006352">
    <property type="term" value="P:DNA-templated transcription initiation"/>
    <property type="evidence" value="ECO:0007669"/>
    <property type="project" value="InterPro"/>
</dbReference>
<keyword evidence="2 6" id="KW-0805">Transcription regulation</keyword>
<sequence length="274" mass="31033">MADSLRIGQSVPEYERPERDRRLVIAPTVAGLSGNRSKEADRELVERARSGDQEAFGELVRAHRAEAFGWANTITRDAFLAEDIVQDALIRAFLHLGSLVDSGRFLPWLQRIIRNQAYMKLRRGGPFGKERPFAGFACSHARADEAESGSGRTDWGDIDHILFRLSRSAAEEAEYGGDPAKGMLRRELYDSLRMLMNGLSKREKQIFEAHFFGELSPAEIAALFDTTTANVYNLLSRSKAKVQKERIRVSIRLYVQRRAELGLRRVHILPPPRL</sequence>
<dbReference type="PANTHER" id="PTHR43133:SF8">
    <property type="entry name" value="RNA POLYMERASE SIGMA FACTOR HI_1459-RELATED"/>
    <property type="match status" value="1"/>
</dbReference>
<dbReference type="PROSITE" id="PS01063">
    <property type="entry name" value="SIGMA70_ECF"/>
    <property type="match status" value="1"/>
</dbReference>
<dbReference type="InterPro" id="IPR036388">
    <property type="entry name" value="WH-like_DNA-bd_sf"/>
</dbReference>
<evidence type="ECO:0000259" key="8">
    <source>
        <dbReference type="Pfam" id="PF08281"/>
    </source>
</evidence>
<dbReference type="InterPro" id="IPR013324">
    <property type="entry name" value="RNA_pol_sigma_r3/r4-like"/>
</dbReference>
<dbReference type="InterPro" id="IPR014284">
    <property type="entry name" value="RNA_pol_sigma-70_dom"/>
</dbReference>
<dbReference type="Gene3D" id="1.10.1740.10">
    <property type="match status" value="1"/>
</dbReference>
<evidence type="ECO:0000313" key="10">
    <source>
        <dbReference type="Proteomes" id="UP000282311"/>
    </source>
</evidence>
<evidence type="ECO:0000256" key="1">
    <source>
        <dbReference type="ARBA" id="ARBA00010641"/>
    </source>
</evidence>
<dbReference type="EMBL" id="RBAH01000026">
    <property type="protein sequence ID" value="RKN73033.1"/>
    <property type="molecule type" value="Genomic_DNA"/>
</dbReference>
<dbReference type="SUPFAM" id="SSF88946">
    <property type="entry name" value="Sigma2 domain of RNA polymerase sigma factors"/>
    <property type="match status" value="1"/>
</dbReference>
<evidence type="ECO:0000256" key="4">
    <source>
        <dbReference type="ARBA" id="ARBA00023125"/>
    </source>
</evidence>
<dbReference type="Pfam" id="PF04542">
    <property type="entry name" value="Sigma70_r2"/>
    <property type="match status" value="1"/>
</dbReference>
<name>A0A3B0BJ03_9BACL</name>
<keyword evidence="5 6" id="KW-0804">Transcription</keyword>
<evidence type="ECO:0000256" key="6">
    <source>
        <dbReference type="RuleBase" id="RU000716"/>
    </source>
</evidence>
<gene>
    <name evidence="9" type="ORF">D7M11_27785</name>
</gene>
<dbReference type="InterPro" id="IPR013325">
    <property type="entry name" value="RNA_pol_sigma_r2"/>
</dbReference>
<dbReference type="GO" id="GO:0006950">
    <property type="term" value="P:response to stress"/>
    <property type="evidence" value="ECO:0007669"/>
    <property type="project" value="UniProtKB-ARBA"/>
</dbReference>
<dbReference type="InterPro" id="IPR000838">
    <property type="entry name" value="RNA_pol_sigma70_ECF_CS"/>
</dbReference>
<comment type="caution">
    <text evidence="9">The sequence shown here is derived from an EMBL/GenBank/DDBJ whole genome shotgun (WGS) entry which is preliminary data.</text>
</comment>
<feature type="domain" description="RNA polymerase sigma-70 region 2" evidence="7">
    <location>
        <begin position="59"/>
        <end position="123"/>
    </location>
</feature>
<dbReference type="Gene3D" id="1.10.10.10">
    <property type="entry name" value="Winged helix-like DNA-binding domain superfamily/Winged helix DNA-binding domain"/>
    <property type="match status" value="1"/>
</dbReference>
<feature type="domain" description="RNA polymerase sigma factor 70 region 4 type 2" evidence="8">
    <location>
        <begin position="190"/>
        <end position="241"/>
    </location>
</feature>
<evidence type="ECO:0000256" key="2">
    <source>
        <dbReference type="ARBA" id="ARBA00023015"/>
    </source>
</evidence>
<dbReference type="OrthoDB" id="188761at2"/>
<dbReference type="SUPFAM" id="SSF88659">
    <property type="entry name" value="Sigma3 and sigma4 domains of RNA polymerase sigma factors"/>
    <property type="match status" value="1"/>
</dbReference>
<dbReference type="PANTHER" id="PTHR43133">
    <property type="entry name" value="RNA POLYMERASE ECF-TYPE SIGMA FACTO"/>
    <property type="match status" value="1"/>
</dbReference>
<evidence type="ECO:0000256" key="5">
    <source>
        <dbReference type="ARBA" id="ARBA00023163"/>
    </source>
</evidence>
<accession>A0A3B0BJ03</accession>
<reference evidence="9 10" key="1">
    <citation type="journal article" date="2007" name="Int. J. Syst. Evol. Microbiol.">
        <title>Paenibacillus ginsengarvi sp. nov., isolated from soil from ginseng cultivation.</title>
        <authorList>
            <person name="Yoon M.H."/>
            <person name="Ten L.N."/>
            <person name="Im W.T."/>
        </authorList>
    </citation>
    <scope>NUCLEOTIDE SEQUENCE [LARGE SCALE GENOMIC DNA]</scope>
    <source>
        <strain evidence="9 10">KCTC 13059</strain>
    </source>
</reference>
<evidence type="ECO:0000256" key="3">
    <source>
        <dbReference type="ARBA" id="ARBA00023082"/>
    </source>
</evidence>
<dbReference type="GO" id="GO:0003677">
    <property type="term" value="F:DNA binding"/>
    <property type="evidence" value="ECO:0007669"/>
    <property type="project" value="UniProtKB-KW"/>
</dbReference>
<evidence type="ECO:0000259" key="7">
    <source>
        <dbReference type="Pfam" id="PF04542"/>
    </source>
</evidence>
<proteinExistence type="inferred from homology"/>
<keyword evidence="4 6" id="KW-0238">DNA-binding</keyword>
<dbReference type="Proteomes" id="UP000282311">
    <property type="component" value="Unassembled WGS sequence"/>
</dbReference>
<evidence type="ECO:0000313" key="9">
    <source>
        <dbReference type="EMBL" id="RKN73033.1"/>
    </source>
</evidence>
<dbReference type="GO" id="GO:0016987">
    <property type="term" value="F:sigma factor activity"/>
    <property type="evidence" value="ECO:0007669"/>
    <property type="project" value="UniProtKB-KW"/>
</dbReference>
<keyword evidence="10" id="KW-1185">Reference proteome</keyword>
<protein>
    <recommendedName>
        <fullName evidence="6">RNA polymerase sigma factor</fullName>
    </recommendedName>
</protein>
<dbReference type="InterPro" id="IPR039425">
    <property type="entry name" value="RNA_pol_sigma-70-like"/>
</dbReference>
<organism evidence="9 10">
    <name type="scientific">Paenibacillus ginsengarvi</name>
    <dbReference type="NCBI Taxonomy" id="400777"/>
    <lineage>
        <taxon>Bacteria</taxon>
        <taxon>Bacillati</taxon>
        <taxon>Bacillota</taxon>
        <taxon>Bacilli</taxon>
        <taxon>Bacillales</taxon>
        <taxon>Paenibacillaceae</taxon>
        <taxon>Paenibacillus</taxon>
    </lineage>
</organism>
<dbReference type="InterPro" id="IPR013249">
    <property type="entry name" value="RNA_pol_sigma70_r4_t2"/>
</dbReference>
<dbReference type="InterPro" id="IPR007627">
    <property type="entry name" value="RNA_pol_sigma70_r2"/>
</dbReference>
<comment type="similarity">
    <text evidence="1 6">Belongs to the sigma-70 factor family. ECF subfamily.</text>
</comment>